<dbReference type="OrthoDB" id="9811177at2"/>
<dbReference type="InterPro" id="IPR053136">
    <property type="entry name" value="UTP_pyrophosphatase-like"/>
</dbReference>
<accession>A0A2R3QFM9</accession>
<protein>
    <submittedName>
        <fullName evidence="2">Metal-dependent hydrolase</fullName>
    </submittedName>
</protein>
<dbReference type="Pfam" id="PF01863">
    <property type="entry name" value="YgjP-like"/>
    <property type="match status" value="1"/>
</dbReference>
<gene>
    <name evidence="2" type="ORF">C6568_15650</name>
</gene>
<dbReference type="Proteomes" id="UP000237925">
    <property type="component" value="Chromosome"/>
</dbReference>
<feature type="domain" description="YgjP-like metallopeptidase" evidence="1">
    <location>
        <begin position="25"/>
        <end position="229"/>
    </location>
</feature>
<name>A0A2R3QFM9_9BURK</name>
<dbReference type="AlphaFoldDB" id="A0A2R3QFM9"/>
<dbReference type="KEGG" id="mela:C6568_15650"/>
<keyword evidence="3" id="KW-1185">Reference proteome</keyword>
<dbReference type="PANTHER" id="PTHR30399">
    <property type="entry name" value="UNCHARACTERIZED PROTEIN YGJP"/>
    <property type="match status" value="1"/>
</dbReference>
<evidence type="ECO:0000313" key="3">
    <source>
        <dbReference type="Proteomes" id="UP000237925"/>
    </source>
</evidence>
<keyword evidence="2" id="KW-0378">Hydrolase</keyword>
<evidence type="ECO:0000259" key="1">
    <source>
        <dbReference type="Pfam" id="PF01863"/>
    </source>
</evidence>
<evidence type="ECO:0000313" key="2">
    <source>
        <dbReference type="EMBL" id="AVO50507.1"/>
    </source>
</evidence>
<dbReference type="Gene3D" id="3.30.2010.10">
    <property type="entry name" value="Metalloproteases ('zincins'), catalytic domain"/>
    <property type="match status" value="1"/>
</dbReference>
<dbReference type="GO" id="GO:0016787">
    <property type="term" value="F:hydrolase activity"/>
    <property type="evidence" value="ECO:0007669"/>
    <property type="project" value="UniProtKB-KW"/>
</dbReference>
<reference evidence="2 3" key="1">
    <citation type="submission" date="2018-03" db="EMBL/GenBank/DDBJ databases">
        <title>Genome sequencing of Melaminivora sp.</title>
        <authorList>
            <person name="Kim S.-J."/>
            <person name="Heo J."/>
            <person name="Ahn J.-H."/>
            <person name="Kwon S.-W."/>
        </authorList>
    </citation>
    <scope>NUCLEOTIDE SEQUENCE [LARGE SCALE GENOMIC DNA]</scope>
    <source>
        <strain evidence="2 3">SC2-9</strain>
    </source>
</reference>
<proteinExistence type="predicted"/>
<dbReference type="EMBL" id="CP027667">
    <property type="protein sequence ID" value="AVO50507.1"/>
    <property type="molecule type" value="Genomic_DNA"/>
</dbReference>
<dbReference type="CDD" id="cd07344">
    <property type="entry name" value="M48_yhfN_like"/>
    <property type="match status" value="1"/>
</dbReference>
<dbReference type="InterPro" id="IPR002725">
    <property type="entry name" value="YgjP-like_metallopeptidase"/>
</dbReference>
<organism evidence="2 3">
    <name type="scientific">Melaminivora suipulveris</name>
    <dbReference type="NCBI Taxonomy" id="2109913"/>
    <lineage>
        <taxon>Bacteria</taxon>
        <taxon>Pseudomonadati</taxon>
        <taxon>Pseudomonadota</taxon>
        <taxon>Betaproteobacteria</taxon>
        <taxon>Burkholderiales</taxon>
        <taxon>Comamonadaceae</taxon>
        <taxon>Melaminivora</taxon>
    </lineage>
</organism>
<dbReference type="PANTHER" id="PTHR30399:SF1">
    <property type="entry name" value="UTP PYROPHOSPHATASE"/>
    <property type="match status" value="1"/>
</dbReference>
<sequence length="239" mass="28417">MTVEIIDLGDTTAEVIRKPIKHVHLSVYPPNGRVRVSAPKQMALDTIRVFAISRLPWIRAQQRKVRAQEREPPREYIERESHYLWGRRYLLTVMEDEAAPRVVRQSNRIVLTVRPGTATERRAQLLDAWYREQIRATLPPLLDKWQALMKVQASRVHVQRMKTKWGSCNPASRSIRLNTELAKKPPECLEYVLVHELAHLIERRHDARFRALMDRFMPRWQQYRDELNQLPVRHERWDG</sequence>